<keyword evidence="2" id="KW-1185">Reference proteome</keyword>
<dbReference type="Proteomes" id="UP001219525">
    <property type="component" value="Unassembled WGS sequence"/>
</dbReference>
<feature type="non-terminal residue" evidence="1">
    <location>
        <position position="145"/>
    </location>
</feature>
<feature type="non-terminal residue" evidence="1">
    <location>
        <position position="1"/>
    </location>
</feature>
<proteinExistence type="predicted"/>
<reference evidence="1" key="1">
    <citation type="submission" date="2023-03" db="EMBL/GenBank/DDBJ databases">
        <title>Massive genome expansion in bonnet fungi (Mycena s.s.) driven by repeated elements and novel gene families across ecological guilds.</title>
        <authorList>
            <consortium name="Lawrence Berkeley National Laboratory"/>
            <person name="Harder C.B."/>
            <person name="Miyauchi S."/>
            <person name="Viragh M."/>
            <person name="Kuo A."/>
            <person name="Thoen E."/>
            <person name="Andreopoulos B."/>
            <person name="Lu D."/>
            <person name="Skrede I."/>
            <person name="Drula E."/>
            <person name="Henrissat B."/>
            <person name="Morin E."/>
            <person name="Kohler A."/>
            <person name="Barry K."/>
            <person name="LaButti K."/>
            <person name="Morin E."/>
            <person name="Salamov A."/>
            <person name="Lipzen A."/>
            <person name="Mereny Z."/>
            <person name="Hegedus B."/>
            <person name="Baldrian P."/>
            <person name="Stursova M."/>
            <person name="Weitz H."/>
            <person name="Taylor A."/>
            <person name="Grigoriev I.V."/>
            <person name="Nagy L.G."/>
            <person name="Martin F."/>
            <person name="Kauserud H."/>
        </authorList>
    </citation>
    <scope>NUCLEOTIDE SEQUENCE</scope>
    <source>
        <strain evidence="1">9144</strain>
    </source>
</reference>
<comment type="caution">
    <text evidence="1">The sequence shown here is derived from an EMBL/GenBank/DDBJ whole genome shotgun (WGS) entry which is preliminary data.</text>
</comment>
<name>A0AAD6Y4Q2_9AGAR</name>
<protein>
    <submittedName>
        <fullName evidence="1">Uncharacterized protein</fullName>
    </submittedName>
</protein>
<evidence type="ECO:0000313" key="2">
    <source>
        <dbReference type="Proteomes" id="UP001219525"/>
    </source>
</evidence>
<evidence type="ECO:0000313" key="1">
    <source>
        <dbReference type="EMBL" id="KAJ7201306.1"/>
    </source>
</evidence>
<accession>A0AAD6Y4Q2</accession>
<dbReference type="EMBL" id="JARJCW010000059">
    <property type="protein sequence ID" value="KAJ7201306.1"/>
    <property type="molecule type" value="Genomic_DNA"/>
</dbReference>
<sequence length="145" mass="16238">WAELALSRLDGDGLGAEWKELCNVWYTLEESAGFLCTRDSHRADKRPAQVGWWVSRARKATPVIADAVAFGEEFWAWWADINPDWRKTESGELLPAGSEGDWGGMYIPGVNGLLNVLMCLKWWAKAANSEPGERWKAGVADVTWV</sequence>
<organism evidence="1 2">
    <name type="scientific">Mycena pura</name>
    <dbReference type="NCBI Taxonomy" id="153505"/>
    <lineage>
        <taxon>Eukaryota</taxon>
        <taxon>Fungi</taxon>
        <taxon>Dikarya</taxon>
        <taxon>Basidiomycota</taxon>
        <taxon>Agaricomycotina</taxon>
        <taxon>Agaricomycetes</taxon>
        <taxon>Agaricomycetidae</taxon>
        <taxon>Agaricales</taxon>
        <taxon>Marasmiineae</taxon>
        <taxon>Mycenaceae</taxon>
        <taxon>Mycena</taxon>
    </lineage>
</organism>
<gene>
    <name evidence="1" type="ORF">GGX14DRAFT_337306</name>
</gene>
<dbReference type="AlphaFoldDB" id="A0AAD6Y4Q2"/>